<name>A0ABS8W3C8_DATST</name>
<evidence type="ECO:0000256" key="1">
    <source>
        <dbReference type="ARBA" id="ARBA00004123"/>
    </source>
</evidence>
<keyword evidence="4" id="KW-0677">Repeat</keyword>
<dbReference type="SUPFAM" id="SSF48452">
    <property type="entry name" value="TPR-like"/>
    <property type="match status" value="1"/>
</dbReference>
<comment type="subcellular location">
    <subcellularLocation>
        <location evidence="1">Nucleus</location>
    </subcellularLocation>
</comment>
<dbReference type="PANTHER" id="PTHR11246:SF3">
    <property type="entry name" value="CROOKED NECK-LIKE PROTEIN 1"/>
    <property type="match status" value="1"/>
</dbReference>
<protein>
    <submittedName>
        <fullName evidence="8">NineTeen Complex (NTC) component</fullName>
    </submittedName>
</protein>
<dbReference type="InterPro" id="IPR045075">
    <property type="entry name" value="Syf1-like"/>
</dbReference>
<proteinExistence type="inferred from homology"/>
<comment type="caution">
    <text evidence="8">The sequence shown here is derived from an EMBL/GenBank/DDBJ whole genome shotgun (WGS) entry which is preliminary data.</text>
</comment>
<evidence type="ECO:0000256" key="4">
    <source>
        <dbReference type="ARBA" id="ARBA00022737"/>
    </source>
</evidence>
<dbReference type="SMART" id="SM00386">
    <property type="entry name" value="HAT"/>
    <property type="match status" value="3"/>
</dbReference>
<evidence type="ECO:0000256" key="6">
    <source>
        <dbReference type="ARBA" id="ARBA00023242"/>
    </source>
</evidence>
<organism evidence="8 9">
    <name type="scientific">Datura stramonium</name>
    <name type="common">Jimsonweed</name>
    <name type="synonym">Common thornapple</name>
    <dbReference type="NCBI Taxonomy" id="4076"/>
    <lineage>
        <taxon>Eukaryota</taxon>
        <taxon>Viridiplantae</taxon>
        <taxon>Streptophyta</taxon>
        <taxon>Embryophyta</taxon>
        <taxon>Tracheophyta</taxon>
        <taxon>Spermatophyta</taxon>
        <taxon>Magnoliopsida</taxon>
        <taxon>eudicotyledons</taxon>
        <taxon>Gunneridae</taxon>
        <taxon>Pentapetalae</taxon>
        <taxon>asterids</taxon>
        <taxon>lamiids</taxon>
        <taxon>Solanales</taxon>
        <taxon>Solanaceae</taxon>
        <taxon>Solanoideae</taxon>
        <taxon>Datureae</taxon>
        <taxon>Datura</taxon>
    </lineage>
</organism>
<dbReference type="InterPro" id="IPR003107">
    <property type="entry name" value="HAT"/>
</dbReference>
<feature type="non-terminal residue" evidence="8">
    <location>
        <position position="1"/>
    </location>
</feature>
<evidence type="ECO:0000256" key="2">
    <source>
        <dbReference type="ARBA" id="ARBA00008644"/>
    </source>
</evidence>
<feature type="region of interest" description="Disordered" evidence="7">
    <location>
        <begin position="1"/>
        <end position="23"/>
    </location>
</feature>
<dbReference type="EMBL" id="JACEIK010006275">
    <property type="protein sequence ID" value="MCE2055412.1"/>
    <property type="molecule type" value="Genomic_DNA"/>
</dbReference>
<keyword evidence="6" id="KW-0539">Nucleus</keyword>
<evidence type="ECO:0000313" key="9">
    <source>
        <dbReference type="Proteomes" id="UP000823775"/>
    </source>
</evidence>
<sequence length="168" mass="19957">TNPSSHPNHRRANPYGNVQAPEIEPPNWNITDHELADYRLAKRKDRAVTLLPWVYRLWYKYIHMKFELRYNEVERARAIFERFVQCLPKVSAWIGFAKFEMKNGEIGRARNCYERAVDKLADDHEEPEQLLVAFAEFEDKCKKTERAREGIEDAIVGKEVFSIMRRMK</sequence>
<dbReference type="InterPro" id="IPR011990">
    <property type="entry name" value="TPR-like_helical_dom_sf"/>
</dbReference>
<keyword evidence="9" id="KW-1185">Reference proteome</keyword>
<comment type="similarity">
    <text evidence="2">Belongs to the crooked-neck family.</text>
</comment>
<dbReference type="Pfam" id="PF02184">
    <property type="entry name" value="HAT"/>
    <property type="match status" value="1"/>
</dbReference>
<evidence type="ECO:0000256" key="3">
    <source>
        <dbReference type="ARBA" id="ARBA00022664"/>
    </source>
</evidence>
<gene>
    <name evidence="8" type="primary">CLF1</name>
    <name evidence="8" type="ORF">HAX54_042537</name>
</gene>
<reference evidence="8 9" key="1">
    <citation type="journal article" date="2021" name="BMC Genomics">
        <title>Datura genome reveals duplications of psychoactive alkaloid biosynthetic genes and high mutation rate following tissue culture.</title>
        <authorList>
            <person name="Rajewski A."/>
            <person name="Carter-House D."/>
            <person name="Stajich J."/>
            <person name="Litt A."/>
        </authorList>
    </citation>
    <scope>NUCLEOTIDE SEQUENCE [LARGE SCALE GENOMIC DNA]</scope>
    <source>
        <strain evidence="8">AR-01</strain>
    </source>
</reference>
<accession>A0ABS8W3C8</accession>
<dbReference type="Gene3D" id="1.25.40.10">
    <property type="entry name" value="Tetratricopeptide repeat domain"/>
    <property type="match status" value="1"/>
</dbReference>
<dbReference type="PANTHER" id="PTHR11246">
    <property type="entry name" value="PRE-MRNA SPLICING FACTOR"/>
    <property type="match status" value="1"/>
</dbReference>
<evidence type="ECO:0000256" key="7">
    <source>
        <dbReference type="SAM" id="MobiDB-lite"/>
    </source>
</evidence>
<keyword evidence="5" id="KW-0508">mRNA splicing</keyword>
<dbReference type="Proteomes" id="UP000823775">
    <property type="component" value="Unassembled WGS sequence"/>
</dbReference>
<evidence type="ECO:0000313" key="8">
    <source>
        <dbReference type="EMBL" id="MCE2055412.1"/>
    </source>
</evidence>
<evidence type="ECO:0000256" key="5">
    <source>
        <dbReference type="ARBA" id="ARBA00023187"/>
    </source>
</evidence>
<keyword evidence="3" id="KW-0507">mRNA processing</keyword>